<evidence type="ECO:0000256" key="2">
    <source>
        <dbReference type="ARBA" id="ARBA00022737"/>
    </source>
</evidence>
<dbReference type="PROSITE" id="PS50294">
    <property type="entry name" value="WD_REPEATS_REGION"/>
    <property type="match status" value="1"/>
</dbReference>
<evidence type="ECO:0000256" key="1">
    <source>
        <dbReference type="ARBA" id="ARBA00022574"/>
    </source>
</evidence>
<dbReference type="GO" id="GO:0005634">
    <property type="term" value="C:nucleus"/>
    <property type="evidence" value="ECO:0007669"/>
    <property type="project" value="TreeGrafter"/>
</dbReference>
<reference evidence="4" key="1">
    <citation type="submission" date="2021-01" db="EMBL/GenBank/DDBJ databases">
        <authorList>
            <person name="Corre E."/>
            <person name="Pelletier E."/>
            <person name="Niang G."/>
            <person name="Scheremetjew M."/>
            <person name="Finn R."/>
            <person name="Kale V."/>
            <person name="Holt S."/>
            <person name="Cochrane G."/>
            <person name="Meng A."/>
            <person name="Brown T."/>
            <person name="Cohen L."/>
        </authorList>
    </citation>
    <scope>NUCLEOTIDE SEQUENCE</scope>
    <source>
        <strain evidence="4">SAG 11-49</strain>
    </source>
</reference>
<name>A0A7S0R671_9CHLO</name>
<dbReference type="InterPro" id="IPR036322">
    <property type="entry name" value="WD40_repeat_dom_sf"/>
</dbReference>
<dbReference type="PANTHER" id="PTHR22838:SF4">
    <property type="entry name" value="WD REPEAT-CONTAINING PROTEIN 13"/>
    <property type="match status" value="1"/>
</dbReference>
<evidence type="ECO:0000313" key="4">
    <source>
        <dbReference type="EMBL" id="CAD8668292.1"/>
    </source>
</evidence>
<dbReference type="SMART" id="SM00320">
    <property type="entry name" value="WD40"/>
    <property type="match status" value="2"/>
</dbReference>
<dbReference type="SUPFAM" id="SSF50978">
    <property type="entry name" value="WD40 repeat-like"/>
    <property type="match status" value="1"/>
</dbReference>
<protein>
    <submittedName>
        <fullName evidence="4">Uncharacterized protein</fullName>
    </submittedName>
</protein>
<dbReference type="InterPro" id="IPR015943">
    <property type="entry name" value="WD40/YVTN_repeat-like_dom_sf"/>
</dbReference>
<dbReference type="PROSITE" id="PS50082">
    <property type="entry name" value="WD_REPEATS_2"/>
    <property type="match status" value="1"/>
</dbReference>
<dbReference type="InterPro" id="IPR051350">
    <property type="entry name" value="WD_repeat-ST_regulator"/>
</dbReference>
<dbReference type="GO" id="GO:1990841">
    <property type="term" value="F:promoter-specific chromatin binding"/>
    <property type="evidence" value="ECO:0007669"/>
    <property type="project" value="TreeGrafter"/>
</dbReference>
<dbReference type="Gene3D" id="2.130.10.10">
    <property type="entry name" value="YVTN repeat-like/Quinoprotein amine dehydrogenase"/>
    <property type="match status" value="2"/>
</dbReference>
<sequence length="497" mass="51468">MARQSALSSCREYILATDRSACVQRELWSNGQSTYTGLRNYIASLRERGLELGHVAPKQSALPRPPTTSYSFAGMRAVFDDGKAAVTCLIFAKVRSDLLVYGDAAGELWFADLGQSAAAATAAGAASSAPSVRKAQRIHHAPIIALDFSFDNSQLLSGAGDGIALWDVATASPIRTIMLSRGPAPISHLPGVGMAAGMAEALGAGSGVHLGGHLKAAKFFPLNYNLALVGTATGQVEVYNCSAGSLFQRYQVAGAFQRGLQVTALDVSNQSVFVGDSWSTIHIWRAEVEKGAAGGGQLARLVWQTKLKIGAADVKAPIVGCQYVPFCAATDSPLLLVTSRPAGEGVVAVVRVHEGEKARLESVVVCGVPPMARDIAAAVCPLSAIAELPRAVMGAEDTQVYIYNLSVTKGSRDAGRASGVSGSLASFSAASLVNAALGGISAFSSGMGGGSTGRPLVVVSLKGHRAPVCCVGWDYDESLLASADASGVVIVWERAQF</sequence>
<dbReference type="InterPro" id="IPR001680">
    <property type="entry name" value="WD40_rpt"/>
</dbReference>
<proteinExistence type="predicted"/>
<feature type="repeat" description="WD" evidence="3">
    <location>
        <begin position="461"/>
        <end position="497"/>
    </location>
</feature>
<keyword evidence="1 3" id="KW-0853">WD repeat</keyword>
<dbReference type="Pfam" id="PF00400">
    <property type="entry name" value="WD40"/>
    <property type="match status" value="2"/>
</dbReference>
<dbReference type="PANTHER" id="PTHR22838">
    <property type="entry name" value="WD REPEAT PROTEIN 26-RELATED"/>
    <property type="match status" value="1"/>
</dbReference>
<keyword evidence="2" id="KW-0677">Repeat</keyword>
<accession>A0A7S0R671</accession>
<organism evidence="4">
    <name type="scientific">Chlamydomonas leiostraca</name>
    <dbReference type="NCBI Taxonomy" id="1034604"/>
    <lineage>
        <taxon>Eukaryota</taxon>
        <taxon>Viridiplantae</taxon>
        <taxon>Chlorophyta</taxon>
        <taxon>core chlorophytes</taxon>
        <taxon>Chlorophyceae</taxon>
        <taxon>CS clade</taxon>
        <taxon>Chlamydomonadales</taxon>
        <taxon>Chlamydomonadaceae</taxon>
        <taxon>Chlamydomonas</taxon>
    </lineage>
</organism>
<gene>
    <name evidence="4" type="ORF">CLEI1391_LOCUS2989</name>
</gene>
<dbReference type="EMBL" id="HBFB01005329">
    <property type="protein sequence ID" value="CAD8668292.1"/>
    <property type="molecule type" value="Transcribed_RNA"/>
</dbReference>
<dbReference type="AlphaFoldDB" id="A0A7S0R671"/>
<evidence type="ECO:0000256" key="3">
    <source>
        <dbReference type="PROSITE-ProRule" id="PRU00221"/>
    </source>
</evidence>